<feature type="transmembrane region" description="Helical" evidence="4">
    <location>
        <begin position="154"/>
        <end position="175"/>
    </location>
</feature>
<evidence type="ECO:0000256" key="3">
    <source>
        <dbReference type="PROSITE-ProRule" id="PRU00284"/>
    </source>
</evidence>
<dbReference type="Gene3D" id="3.30.450.20">
    <property type="entry name" value="PAS domain"/>
    <property type="match status" value="1"/>
</dbReference>
<organism evidence="7 8">
    <name type="scientific">Agarivorans aestuarii</name>
    <dbReference type="NCBI Taxonomy" id="1563703"/>
    <lineage>
        <taxon>Bacteria</taxon>
        <taxon>Pseudomonadati</taxon>
        <taxon>Pseudomonadota</taxon>
        <taxon>Gammaproteobacteria</taxon>
        <taxon>Alteromonadales</taxon>
        <taxon>Alteromonadaceae</taxon>
        <taxon>Agarivorans</taxon>
    </lineage>
</organism>
<comment type="subcellular location">
    <subcellularLocation>
        <location evidence="1">Membrane</location>
    </subcellularLocation>
</comment>
<evidence type="ECO:0000256" key="1">
    <source>
        <dbReference type="ARBA" id="ARBA00004370"/>
    </source>
</evidence>
<feature type="transmembrane region" description="Helical" evidence="4">
    <location>
        <begin position="181"/>
        <end position="202"/>
    </location>
</feature>
<dbReference type="Proteomes" id="UP001310248">
    <property type="component" value="Unassembled WGS sequence"/>
</dbReference>
<dbReference type="SMART" id="SM00283">
    <property type="entry name" value="MA"/>
    <property type="match status" value="1"/>
</dbReference>
<dbReference type="PANTHER" id="PTHR32089:SF74">
    <property type="entry name" value="METHYL-ACCEPTING CHEMOTAXIS PROTEIN AER"/>
    <property type="match status" value="1"/>
</dbReference>
<dbReference type="EMBL" id="JAYDYW010000005">
    <property type="protein sequence ID" value="MEE1673412.1"/>
    <property type="molecule type" value="Genomic_DNA"/>
</dbReference>
<dbReference type="Gene3D" id="1.10.287.950">
    <property type="entry name" value="Methyl-accepting chemotaxis protein"/>
    <property type="match status" value="1"/>
</dbReference>
<keyword evidence="8" id="KW-1185">Reference proteome</keyword>
<feature type="domain" description="Methyl-accepting transducer" evidence="5">
    <location>
        <begin position="253"/>
        <end position="489"/>
    </location>
</feature>
<keyword evidence="4" id="KW-1133">Transmembrane helix</keyword>
<keyword evidence="4" id="KW-0812">Transmembrane</keyword>
<dbReference type="PROSITE" id="PS50111">
    <property type="entry name" value="CHEMOTAXIS_TRANSDUC_2"/>
    <property type="match status" value="1"/>
</dbReference>
<dbReference type="RefSeq" id="WP_329774719.1">
    <property type="nucleotide sequence ID" value="NZ_JAYDYW010000005.1"/>
</dbReference>
<dbReference type="PANTHER" id="PTHR32089">
    <property type="entry name" value="METHYL-ACCEPTING CHEMOTAXIS PROTEIN MCPB"/>
    <property type="match status" value="1"/>
</dbReference>
<keyword evidence="4" id="KW-0472">Membrane</keyword>
<name>A0ABU7G2D8_9ALTE</name>
<sequence length="525" mass="56675">MPSGSSLTGNERKMVEHQHIVSTTDPRGVITYANQDFVDISGYSNDELVTHGHNIVRHPAMPKAAFKMLWDRVESGKPWMGIVNNRCKNGDNYWVDAFVTPMLSSKGEIEGYQSVRVKPNAEAVQRADRLYQRINEGQAPISRMERGLNILSRYSLSFALPSLLVLALCLFNSVLSLGGGLIAALVIIGLSILLAAMLSASIRSLAASSKQTIDDPVAQWIYTGRCDELGQLQLANILLDHQQQTLIWRVSDSAQQLDKVAAQASSATEGVYTDMDSQQNEVEQVASAIGQMASSVEEVSSSVQQTVEQTSQADQQVRQGHQEVNETITQINLLAREIDTASEVIASLAQESEQIGSFVTVIQGIAEQTNLLALNAAIEAARAGEQGRGFAVVADEVRTLASRTQSSTEEIQSIVATLQSGAERAVKVMQQGSSAAQGSVEQAANAGDAIMKITQTVEQIRGRISQIANATEEQASVASEIGGNVSAISQQTQQTLQRCQHTSEANHLLAEQSGKLRAMVELFAR</sequence>
<dbReference type="SUPFAM" id="SSF58104">
    <property type="entry name" value="Methyl-accepting chemotaxis protein (MCP) signaling domain"/>
    <property type="match status" value="1"/>
</dbReference>
<evidence type="ECO:0000313" key="8">
    <source>
        <dbReference type="Proteomes" id="UP001310248"/>
    </source>
</evidence>
<evidence type="ECO:0000259" key="5">
    <source>
        <dbReference type="PROSITE" id="PS50111"/>
    </source>
</evidence>
<dbReference type="InterPro" id="IPR013655">
    <property type="entry name" value="PAS_fold_3"/>
</dbReference>
<accession>A0ABU7G2D8</accession>
<evidence type="ECO:0000313" key="7">
    <source>
        <dbReference type="EMBL" id="MEE1673412.1"/>
    </source>
</evidence>
<dbReference type="InterPro" id="IPR000014">
    <property type="entry name" value="PAS"/>
</dbReference>
<dbReference type="SUPFAM" id="SSF55785">
    <property type="entry name" value="PYP-like sensor domain (PAS domain)"/>
    <property type="match status" value="1"/>
</dbReference>
<dbReference type="CDD" id="cd11386">
    <property type="entry name" value="MCP_signal"/>
    <property type="match status" value="1"/>
</dbReference>
<keyword evidence="2 3" id="KW-0807">Transducer</keyword>
<gene>
    <name evidence="7" type="ORF">SNR37_002835</name>
</gene>
<dbReference type="PROSITE" id="PS50112">
    <property type="entry name" value="PAS"/>
    <property type="match status" value="1"/>
</dbReference>
<dbReference type="NCBIfam" id="TIGR00229">
    <property type="entry name" value="sensory_box"/>
    <property type="match status" value="1"/>
</dbReference>
<protein>
    <submittedName>
        <fullName evidence="7">PAS domain-containing methyl-accepting chemotaxis protein</fullName>
    </submittedName>
</protein>
<evidence type="ECO:0000256" key="2">
    <source>
        <dbReference type="ARBA" id="ARBA00023224"/>
    </source>
</evidence>
<evidence type="ECO:0000256" key="4">
    <source>
        <dbReference type="SAM" id="Phobius"/>
    </source>
</evidence>
<dbReference type="InterPro" id="IPR004089">
    <property type="entry name" value="MCPsignal_dom"/>
</dbReference>
<dbReference type="InterPro" id="IPR035965">
    <property type="entry name" value="PAS-like_dom_sf"/>
</dbReference>
<evidence type="ECO:0000259" key="6">
    <source>
        <dbReference type="PROSITE" id="PS50112"/>
    </source>
</evidence>
<comment type="caution">
    <text evidence="7">The sequence shown here is derived from an EMBL/GenBank/DDBJ whole genome shotgun (WGS) entry which is preliminary data.</text>
</comment>
<dbReference type="Pfam" id="PF08447">
    <property type="entry name" value="PAS_3"/>
    <property type="match status" value="1"/>
</dbReference>
<dbReference type="Pfam" id="PF00015">
    <property type="entry name" value="MCPsignal"/>
    <property type="match status" value="1"/>
</dbReference>
<dbReference type="CDD" id="cd00130">
    <property type="entry name" value="PAS"/>
    <property type="match status" value="1"/>
</dbReference>
<reference evidence="8" key="1">
    <citation type="submission" date="2023-07" db="EMBL/GenBank/DDBJ databases">
        <title>Draft genome sequence of Agarivorans aestuarii strain ZMCS4, a CAZymes producing bacteria isolated from the marine brown algae Clodostephus spongiosus.</title>
        <authorList>
            <person name="Lorente B."/>
            <person name="Cabral C."/>
            <person name="Frias J."/>
            <person name="Faria J."/>
            <person name="Toubarro D."/>
        </authorList>
    </citation>
    <scope>NUCLEOTIDE SEQUENCE [LARGE SCALE GENOMIC DNA]</scope>
    <source>
        <strain evidence="8">ZMCS4</strain>
    </source>
</reference>
<proteinExistence type="predicted"/>
<feature type="domain" description="PAS" evidence="6">
    <location>
        <begin position="25"/>
        <end position="49"/>
    </location>
</feature>